<reference evidence="11" key="2">
    <citation type="journal article" date="2021" name="PeerJ">
        <title>Extensive microbial diversity within the chicken gut microbiome revealed by metagenomics and culture.</title>
        <authorList>
            <person name="Gilroy R."/>
            <person name="Ravi A."/>
            <person name="Getino M."/>
            <person name="Pursley I."/>
            <person name="Horton D.L."/>
            <person name="Alikhan N.F."/>
            <person name="Baker D."/>
            <person name="Gharbi K."/>
            <person name="Hall N."/>
            <person name="Watson M."/>
            <person name="Adriaenssens E.M."/>
            <person name="Foster-Nyarko E."/>
            <person name="Jarju S."/>
            <person name="Secka A."/>
            <person name="Antonio M."/>
            <person name="Oren A."/>
            <person name="Chaudhuri R.R."/>
            <person name="La Ragione R."/>
            <person name="Hildebrand F."/>
            <person name="Pallen M.J."/>
        </authorList>
    </citation>
    <scope>NUCLEOTIDE SEQUENCE</scope>
    <source>
        <strain evidence="11">CHK181-108</strain>
    </source>
</reference>
<name>A0A9D1H329_9FIRM</name>
<keyword evidence="5 10" id="KW-0328">Glycosyltransferase</keyword>
<dbReference type="GO" id="GO:0004134">
    <property type="term" value="F:4-alpha-glucanotransferase activity"/>
    <property type="evidence" value="ECO:0007669"/>
    <property type="project" value="UniProtKB-EC"/>
</dbReference>
<dbReference type="Proteomes" id="UP000824165">
    <property type="component" value="Unassembled WGS sequence"/>
</dbReference>
<evidence type="ECO:0000256" key="1">
    <source>
        <dbReference type="ARBA" id="ARBA00000439"/>
    </source>
</evidence>
<evidence type="ECO:0000256" key="2">
    <source>
        <dbReference type="ARBA" id="ARBA00005684"/>
    </source>
</evidence>
<dbReference type="Gene3D" id="3.20.20.80">
    <property type="entry name" value="Glycosidases"/>
    <property type="match status" value="1"/>
</dbReference>
<dbReference type="EC" id="2.4.1.25" evidence="3 10"/>
<evidence type="ECO:0000256" key="8">
    <source>
        <dbReference type="ARBA" id="ARBA00031423"/>
    </source>
</evidence>
<reference evidence="11" key="1">
    <citation type="submission" date="2020-10" db="EMBL/GenBank/DDBJ databases">
        <authorList>
            <person name="Gilroy R."/>
        </authorList>
    </citation>
    <scope>NUCLEOTIDE SEQUENCE</scope>
    <source>
        <strain evidence="11">CHK181-108</strain>
    </source>
</reference>
<dbReference type="InterPro" id="IPR017853">
    <property type="entry name" value="GH"/>
</dbReference>
<dbReference type="PANTHER" id="PTHR32438">
    <property type="entry name" value="4-ALPHA-GLUCANOTRANSFERASE DPE1, CHLOROPLASTIC/AMYLOPLASTIC"/>
    <property type="match status" value="1"/>
</dbReference>
<proteinExistence type="inferred from homology"/>
<evidence type="ECO:0000256" key="7">
    <source>
        <dbReference type="ARBA" id="ARBA00023277"/>
    </source>
</evidence>
<dbReference type="Pfam" id="PF02446">
    <property type="entry name" value="Glyco_hydro_77"/>
    <property type="match status" value="1"/>
</dbReference>
<accession>A0A9D1H329</accession>
<evidence type="ECO:0000256" key="9">
    <source>
        <dbReference type="ARBA" id="ARBA00031501"/>
    </source>
</evidence>
<gene>
    <name evidence="11" type="primary">malQ</name>
    <name evidence="11" type="ORF">IAA60_05525</name>
</gene>
<dbReference type="EMBL" id="DVLU01000053">
    <property type="protein sequence ID" value="HIT85348.1"/>
    <property type="molecule type" value="Genomic_DNA"/>
</dbReference>
<dbReference type="GO" id="GO:0005975">
    <property type="term" value="P:carbohydrate metabolic process"/>
    <property type="evidence" value="ECO:0007669"/>
    <property type="project" value="InterPro"/>
</dbReference>
<dbReference type="NCBIfam" id="TIGR00217">
    <property type="entry name" value="malQ"/>
    <property type="match status" value="1"/>
</dbReference>
<dbReference type="SUPFAM" id="SSF51445">
    <property type="entry name" value="(Trans)glycosidases"/>
    <property type="match status" value="1"/>
</dbReference>
<evidence type="ECO:0000313" key="12">
    <source>
        <dbReference type="Proteomes" id="UP000824165"/>
    </source>
</evidence>
<comment type="caution">
    <text evidence="11">The sequence shown here is derived from an EMBL/GenBank/DDBJ whole genome shotgun (WGS) entry which is preliminary data.</text>
</comment>
<evidence type="ECO:0000256" key="10">
    <source>
        <dbReference type="RuleBase" id="RU361207"/>
    </source>
</evidence>
<comment type="similarity">
    <text evidence="2 10">Belongs to the disproportionating enzyme family.</text>
</comment>
<dbReference type="PANTHER" id="PTHR32438:SF5">
    <property type="entry name" value="4-ALPHA-GLUCANOTRANSFERASE DPE1, CHLOROPLASTIC_AMYLOPLASTIC"/>
    <property type="match status" value="1"/>
</dbReference>
<evidence type="ECO:0000313" key="11">
    <source>
        <dbReference type="EMBL" id="HIT85348.1"/>
    </source>
</evidence>
<organism evidence="11 12">
    <name type="scientific">Candidatus Ornithomonoglobus intestinigallinarum</name>
    <dbReference type="NCBI Taxonomy" id="2840894"/>
    <lineage>
        <taxon>Bacteria</taxon>
        <taxon>Bacillati</taxon>
        <taxon>Bacillota</taxon>
        <taxon>Clostridia</taxon>
        <taxon>Candidatus Ornithomonoglobus</taxon>
    </lineage>
</organism>
<evidence type="ECO:0000256" key="4">
    <source>
        <dbReference type="ARBA" id="ARBA00020295"/>
    </source>
</evidence>
<keyword evidence="6 10" id="KW-0808">Transferase</keyword>
<dbReference type="NCBIfam" id="NF011080">
    <property type="entry name" value="PRK14508.1-3"/>
    <property type="match status" value="1"/>
</dbReference>
<comment type="catalytic activity">
    <reaction evidence="1 10">
        <text>Transfers a segment of a (1-&gt;4)-alpha-D-glucan to a new position in an acceptor, which may be glucose or a (1-&gt;4)-alpha-D-glucan.</text>
        <dbReference type="EC" id="2.4.1.25"/>
    </reaction>
</comment>
<protein>
    <recommendedName>
        <fullName evidence="4 10">4-alpha-glucanotransferase</fullName>
        <ecNumber evidence="3 10">2.4.1.25</ecNumber>
    </recommendedName>
    <alternativeName>
        <fullName evidence="8 10">Amylomaltase</fullName>
    </alternativeName>
    <alternativeName>
        <fullName evidence="9 10">Disproportionating enzyme</fullName>
    </alternativeName>
</protein>
<evidence type="ECO:0000256" key="3">
    <source>
        <dbReference type="ARBA" id="ARBA00012560"/>
    </source>
</evidence>
<sequence>MRASGILLHISSLPSKYGIGTVGEEAYKFVDFLKKAGQTYWQILPICPTSYGDSPYQSFSTRAGNPYFIDLDMLAKDGLLKKSDYSHIKWCGNREYVDYALMYEKRYRVLRKAFDNFKKTDKKGFGEFLWENENWISNYAMFMTMKNAHDGAPWLEWEDGLKKRDPHALWVFKNENSDEIEFWEFLQFKFFEQWSALKKYANDNGIKIIGDIPIYVALDSADVWVYPDLFELDGELLPTRVAGCPPDGFSPTGQLWGNPLYAWKRHKETGYNWWADRLTASSELYDIVRIDHFRGFDEYYSVPYGDRTAENGSWCTGPGIAFFEELEKKLGKLPIIAEDLGFLTESVRDMLKKSGFPGMKVLEFAFDPREKSDYLPYNYDKNSVVYTGTHDNDTLMGWINELDDASLAFCREYLDVKSDCPEIIAERIIRAALGSVSDTAVIQMQDYLGLGSEARMNTPSTLGGNWEWRAAEGVFTDGLAKRIRALTETYGR</sequence>
<dbReference type="AlphaFoldDB" id="A0A9D1H329"/>
<evidence type="ECO:0000256" key="5">
    <source>
        <dbReference type="ARBA" id="ARBA00022676"/>
    </source>
</evidence>
<dbReference type="InterPro" id="IPR003385">
    <property type="entry name" value="Glyco_hydro_77"/>
</dbReference>
<evidence type="ECO:0000256" key="6">
    <source>
        <dbReference type="ARBA" id="ARBA00022679"/>
    </source>
</evidence>
<keyword evidence="7 10" id="KW-0119">Carbohydrate metabolism</keyword>